<dbReference type="AlphaFoldDB" id="A0A4Z0C9V2"/>
<dbReference type="EMBL" id="SMLK01000001">
    <property type="protein sequence ID" value="TFZ08447.1"/>
    <property type="molecule type" value="Genomic_DNA"/>
</dbReference>
<reference evidence="3 4" key="1">
    <citation type="submission" date="2019-03" db="EMBL/GenBank/DDBJ databases">
        <title>Ramlibacter sp. 18x22-1, whole genome shotgun sequence.</title>
        <authorList>
            <person name="Zhang X."/>
            <person name="Feng G."/>
            <person name="Zhu H."/>
        </authorList>
    </citation>
    <scope>NUCLEOTIDE SEQUENCE [LARGE SCALE GENOMIC DNA]</scope>
    <source>
        <strain evidence="3 4">18x22-1</strain>
    </source>
</reference>
<evidence type="ECO:0000256" key="2">
    <source>
        <dbReference type="SAM" id="SignalP"/>
    </source>
</evidence>
<protein>
    <submittedName>
        <fullName evidence="3">DUF3106 domain-containing protein</fullName>
    </submittedName>
</protein>
<keyword evidence="4" id="KW-1185">Reference proteome</keyword>
<comment type="caution">
    <text evidence="3">The sequence shown here is derived from an EMBL/GenBank/DDBJ whole genome shotgun (WGS) entry which is preliminary data.</text>
</comment>
<feature type="signal peptide" evidence="2">
    <location>
        <begin position="1"/>
        <end position="25"/>
    </location>
</feature>
<evidence type="ECO:0000313" key="4">
    <source>
        <dbReference type="Proteomes" id="UP000297839"/>
    </source>
</evidence>
<feature type="region of interest" description="Disordered" evidence="1">
    <location>
        <begin position="152"/>
        <end position="219"/>
    </location>
</feature>
<feature type="compositionally biased region" description="Low complexity" evidence="1">
    <location>
        <begin position="169"/>
        <end position="178"/>
    </location>
</feature>
<name>A0A4Z0C9V2_9BURK</name>
<accession>A0A4Z0C9V2</accession>
<proteinExistence type="predicted"/>
<sequence>MRAARLRPALAAGLAAALLAGLCAAQVPNPPAAGASAAKPASTKPAASRAASAQRAAAEPRPTWAELTPDQQQALRPLAGDWSRLSEGQKRKWIAMSRNYRQMKPEEQAKLHSRMNEWVALSPQQRTQARLNFAETKNLSADDKKAKWEAYQALSPEEKKKLAAGAGGKTASTAAAVKPVPPQKLANTPRPDPSGKSSPRIAAGPEGASAVPLPAPAHQ</sequence>
<evidence type="ECO:0000313" key="3">
    <source>
        <dbReference type="EMBL" id="TFZ08447.1"/>
    </source>
</evidence>
<dbReference type="OrthoDB" id="9796567at2"/>
<feature type="region of interest" description="Disordered" evidence="1">
    <location>
        <begin position="30"/>
        <end position="69"/>
    </location>
</feature>
<gene>
    <name evidence="3" type="ORF">EZ216_04635</name>
</gene>
<feature type="chain" id="PRO_5021375723" evidence="2">
    <location>
        <begin position="26"/>
        <end position="219"/>
    </location>
</feature>
<evidence type="ECO:0000256" key="1">
    <source>
        <dbReference type="SAM" id="MobiDB-lite"/>
    </source>
</evidence>
<dbReference type="RefSeq" id="WP_135248383.1">
    <property type="nucleotide sequence ID" value="NZ_SMLK01000001.1"/>
</dbReference>
<keyword evidence="2" id="KW-0732">Signal</keyword>
<organism evidence="3 4">
    <name type="scientific">Ramlibacter humi</name>
    <dbReference type="NCBI Taxonomy" id="2530451"/>
    <lineage>
        <taxon>Bacteria</taxon>
        <taxon>Pseudomonadati</taxon>
        <taxon>Pseudomonadota</taxon>
        <taxon>Betaproteobacteria</taxon>
        <taxon>Burkholderiales</taxon>
        <taxon>Comamonadaceae</taxon>
        <taxon>Ramlibacter</taxon>
    </lineage>
</organism>
<dbReference type="Proteomes" id="UP000297839">
    <property type="component" value="Unassembled WGS sequence"/>
</dbReference>
<dbReference type="Pfam" id="PF11304">
    <property type="entry name" value="DUF3106"/>
    <property type="match status" value="1"/>
</dbReference>
<dbReference type="InterPro" id="IPR021455">
    <property type="entry name" value="DUF3106"/>
</dbReference>
<feature type="compositionally biased region" description="Low complexity" evidence="1">
    <location>
        <begin position="32"/>
        <end position="62"/>
    </location>
</feature>